<name>A0ABV7Z7H4_9DEIO</name>
<protein>
    <submittedName>
        <fullName evidence="1">Uncharacterized protein</fullName>
    </submittedName>
</protein>
<comment type="caution">
    <text evidence="1">The sequence shown here is derived from an EMBL/GenBank/DDBJ whole genome shotgun (WGS) entry which is preliminary data.</text>
</comment>
<gene>
    <name evidence="1" type="ORF">ACFOSB_04330</name>
</gene>
<evidence type="ECO:0000313" key="1">
    <source>
        <dbReference type="EMBL" id="MFC3832074.1"/>
    </source>
</evidence>
<organism evidence="1 2">
    <name type="scientific">Deinococcus rufus</name>
    <dbReference type="NCBI Taxonomy" id="2136097"/>
    <lineage>
        <taxon>Bacteria</taxon>
        <taxon>Thermotogati</taxon>
        <taxon>Deinococcota</taxon>
        <taxon>Deinococci</taxon>
        <taxon>Deinococcales</taxon>
        <taxon>Deinococcaceae</taxon>
        <taxon>Deinococcus</taxon>
    </lineage>
</organism>
<dbReference type="RefSeq" id="WP_322473446.1">
    <property type="nucleotide sequence ID" value="NZ_JBHRZG010000004.1"/>
</dbReference>
<reference evidence="2" key="1">
    <citation type="journal article" date="2019" name="Int. J. Syst. Evol. Microbiol.">
        <title>The Global Catalogue of Microorganisms (GCM) 10K type strain sequencing project: providing services to taxonomists for standard genome sequencing and annotation.</title>
        <authorList>
            <consortium name="The Broad Institute Genomics Platform"/>
            <consortium name="The Broad Institute Genome Sequencing Center for Infectious Disease"/>
            <person name="Wu L."/>
            <person name="Ma J."/>
        </authorList>
    </citation>
    <scope>NUCLEOTIDE SEQUENCE [LARGE SCALE GENOMIC DNA]</scope>
    <source>
        <strain evidence="2">CCTCC AB 2017081</strain>
    </source>
</reference>
<proteinExistence type="predicted"/>
<dbReference type="Proteomes" id="UP001595803">
    <property type="component" value="Unassembled WGS sequence"/>
</dbReference>
<dbReference type="EMBL" id="JBHRZG010000004">
    <property type="protein sequence ID" value="MFC3832074.1"/>
    <property type="molecule type" value="Genomic_DNA"/>
</dbReference>
<accession>A0ABV7Z7H4</accession>
<keyword evidence="2" id="KW-1185">Reference proteome</keyword>
<sequence>MAPRPLRARPRPALLLVAALLVALLGLVLLGLGVRALLAARSGSASADAQTAVGALGDGGGILAWRPDLGSPREMEASTREAITDAWLRGERELRYAVRSGTVAGLEDLFQSAALEDARATAASGNALLTWAHAPQLRFYAPDGTTVAFTDTFRYVAVNPDAGTPPEVLRVATRTLDVVMMLDDGNWRTHHQRVMADRELPPALPGVPPAGVRAVRAGPEWWTRRADTLQRDVSAVRELRLDTLLLAVDLRAGPRAVTALAAPLRTVLTAARAAQVAVMLDVQAPALDPLLLPALDAALRAVPPDPGVAGVLLAPGTAPTAERLDVWRRVIRDRQPGVPIGLRGDVAPGAAEFRVGRGAWPTYRLRWWPGWPLTDARRAWQVQQFVAAHPGGLEVGTLYDEPGGTRGLLTPDGSFRPEARGVRGEARPPGLPAVLTELSPLLLLLVLEWRRTRRVNLRARQARG</sequence>
<evidence type="ECO:0000313" key="2">
    <source>
        <dbReference type="Proteomes" id="UP001595803"/>
    </source>
</evidence>